<dbReference type="KEGG" id="mvn:Mevan_0775"/>
<feature type="domain" description="4Fe-4S ferredoxin-type" evidence="5">
    <location>
        <begin position="103"/>
        <end position="128"/>
    </location>
</feature>
<reference evidence="6" key="1">
    <citation type="submission" date="2007-06" db="EMBL/GenBank/DDBJ databases">
        <title>Complete sequence of Methanococcus vannielii SB.</title>
        <authorList>
            <consortium name="US DOE Joint Genome Institute"/>
            <person name="Copeland A."/>
            <person name="Lucas S."/>
            <person name="Lapidus A."/>
            <person name="Barry K."/>
            <person name="Glavina del Rio T."/>
            <person name="Dalin E."/>
            <person name="Tice H."/>
            <person name="Pitluck S."/>
            <person name="Chain P."/>
            <person name="Malfatti S."/>
            <person name="Shin M."/>
            <person name="Vergez L."/>
            <person name="Schmutz J."/>
            <person name="Larimer F."/>
            <person name="Land M."/>
            <person name="Hauser L."/>
            <person name="Kyrpides N."/>
            <person name="Anderson I."/>
            <person name="Sieprawska-Lupa M."/>
            <person name="Whitman W.B."/>
            <person name="Richardson P."/>
        </authorList>
    </citation>
    <scope>NUCLEOTIDE SEQUENCE [LARGE SCALE GENOMIC DNA]</scope>
    <source>
        <strain evidence="6">SB</strain>
    </source>
</reference>
<dbReference type="AlphaFoldDB" id="A6UQA9"/>
<gene>
    <name evidence="6" type="ordered locus">Mevan_0775</name>
</gene>
<protein>
    <submittedName>
        <fullName evidence="6">4Fe-4S ferredoxin iron-sulfur binding domain protein</fullName>
    </submittedName>
</protein>
<dbReference type="Gene3D" id="3.30.70.3270">
    <property type="match status" value="1"/>
</dbReference>
<proteinExistence type="predicted"/>
<dbReference type="GeneID" id="5325217"/>
<feature type="domain" description="4Fe-4S ferredoxin-type" evidence="5">
    <location>
        <begin position="53"/>
        <end position="84"/>
    </location>
</feature>
<dbReference type="PANTHER" id="PTHR43687:SF1">
    <property type="entry name" value="FERREDOXIN III"/>
    <property type="match status" value="1"/>
</dbReference>
<evidence type="ECO:0000256" key="3">
    <source>
        <dbReference type="ARBA" id="ARBA00023004"/>
    </source>
</evidence>
<dbReference type="HOGENOM" id="CLU_097041_1_0_2"/>
<evidence type="ECO:0000256" key="2">
    <source>
        <dbReference type="ARBA" id="ARBA00022723"/>
    </source>
</evidence>
<dbReference type="SUPFAM" id="SSF54862">
    <property type="entry name" value="4Fe-4S ferredoxins"/>
    <property type="match status" value="1"/>
</dbReference>
<dbReference type="InterPro" id="IPR050572">
    <property type="entry name" value="Fe-S_Ferredoxin"/>
</dbReference>
<dbReference type="PROSITE" id="PS51379">
    <property type="entry name" value="4FE4S_FER_2"/>
    <property type="match status" value="4"/>
</dbReference>
<dbReference type="Proteomes" id="UP000001107">
    <property type="component" value="Chromosome"/>
</dbReference>
<organism evidence="6 7">
    <name type="scientific">Methanococcus vannielii (strain ATCC 35089 / DSM 1224 / JCM 13029 / OCM 148 / SB)</name>
    <dbReference type="NCBI Taxonomy" id="406327"/>
    <lineage>
        <taxon>Archaea</taxon>
        <taxon>Methanobacteriati</taxon>
        <taxon>Methanobacteriota</taxon>
        <taxon>Methanomada group</taxon>
        <taxon>Methanococci</taxon>
        <taxon>Methanococcales</taxon>
        <taxon>Methanococcaceae</taxon>
        <taxon>Methanococcus</taxon>
    </lineage>
</organism>
<keyword evidence="2" id="KW-0479">Metal-binding</keyword>
<dbReference type="PANTHER" id="PTHR43687">
    <property type="entry name" value="ADENYLYLSULFATE REDUCTASE, BETA SUBUNIT"/>
    <property type="match status" value="1"/>
</dbReference>
<dbReference type="STRING" id="406327.Mevan_0775"/>
<keyword evidence="3" id="KW-0408">Iron</keyword>
<evidence type="ECO:0000313" key="6">
    <source>
        <dbReference type="EMBL" id="ABR54681.1"/>
    </source>
</evidence>
<keyword evidence="1" id="KW-0004">4Fe-4S</keyword>
<name>A6UQA9_METVS</name>
<dbReference type="EMBL" id="CP000742">
    <property type="protein sequence ID" value="ABR54681.1"/>
    <property type="molecule type" value="Genomic_DNA"/>
</dbReference>
<evidence type="ECO:0000256" key="4">
    <source>
        <dbReference type="ARBA" id="ARBA00023014"/>
    </source>
</evidence>
<dbReference type="InterPro" id="IPR017896">
    <property type="entry name" value="4Fe4S_Fe-S-bd"/>
</dbReference>
<dbReference type="PROSITE" id="PS00198">
    <property type="entry name" value="4FE4S_FER_1"/>
    <property type="match status" value="2"/>
</dbReference>
<sequence>MVSELVKKYFDDLNVTLELESQLISNKIEINPETCILCNKCVDICPVSAMNSKYPDIPNINKSCVYCGNCVDICPVSAIKITKARVKVVDGDIVVEKNHCKNKKIMYDRKKCVMCIVCIKNCPFGAIDELKSGIKFNEKCVLCGHCERICPADAIELE</sequence>
<dbReference type="Gene3D" id="3.30.70.20">
    <property type="match status" value="2"/>
</dbReference>
<evidence type="ECO:0000259" key="5">
    <source>
        <dbReference type="PROSITE" id="PS51379"/>
    </source>
</evidence>
<dbReference type="GO" id="GO:0046872">
    <property type="term" value="F:metal ion binding"/>
    <property type="evidence" value="ECO:0007669"/>
    <property type="project" value="UniProtKB-KW"/>
</dbReference>
<dbReference type="RefSeq" id="WP_011972583.1">
    <property type="nucleotide sequence ID" value="NC_009634.1"/>
</dbReference>
<feature type="domain" description="4Fe-4S ferredoxin-type" evidence="5">
    <location>
        <begin position="26"/>
        <end position="51"/>
    </location>
</feature>
<evidence type="ECO:0000256" key="1">
    <source>
        <dbReference type="ARBA" id="ARBA00022485"/>
    </source>
</evidence>
<feature type="domain" description="4Fe-4S ferredoxin-type" evidence="5">
    <location>
        <begin position="132"/>
        <end position="158"/>
    </location>
</feature>
<dbReference type="CDD" id="cd10549">
    <property type="entry name" value="MtMvhB_like"/>
    <property type="match status" value="1"/>
</dbReference>
<dbReference type="eggNOG" id="arCOG02185">
    <property type="taxonomic scope" value="Archaea"/>
</dbReference>
<keyword evidence="7" id="KW-1185">Reference proteome</keyword>
<dbReference type="InterPro" id="IPR017900">
    <property type="entry name" value="4Fe4S_Fe_S_CS"/>
</dbReference>
<dbReference type="GO" id="GO:0051539">
    <property type="term" value="F:4 iron, 4 sulfur cluster binding"/>
    <property type="evidence" value="ECO:0007669"/>
    <property type="project" value="UniProtKB-KW"/>
</dbReference>
<dbReference type="GO" id="GO:0016491">
    <property type="term" value="F:oxidoreductase activity"/>
    <property type="evidence" value="ECO:0007669"/>
    <property type="project" value="UniProtKB-ARBA"/>
</dbReference>
<dbReference type="Pfam" id="PF12838">
    <property type="entry name" value="Fer4_7"/>
    <property type="match status" value="1"/>
</dbReference>
<evidence type="ECO:0000313" key="7">
    <source>
        <dbReference type="Proteomes" id="UP000001107"/>
    </source>
</evidence>
<accession>A6UQA9</accession>
<keyword evidence="4" id="KW-0411">Iron-sulfur</keyword>
<dbReference type="Pfam" id="PF00037">
    <property type="entry name" value="Fer4"/>
    <property type="match status" value="2"/>
</dbReference>